<accession>A0A927AQC5</accession>
<name>A0A927AQC5_9BACT</name>
<gene>
    <name evidence="1" type="ORF">IC229_05720</name>
</gene>
<dbReference type="AlphaFoldDB" id="A0A927AQC5"/>
<protein>
    <recommendedName>
        <fullName evidence="3">HNH endonuclease</fullName>
    </recommendedName>
</protein>
<keyword evidence="2" id="KW-1185">Reference proteome</keyword>
<organism evidence="1 2">
    <name type="scientific">Spirosoma profusum</name>
    <dbReference type="NCBI Taxonomy" id="2771354"/>
    <lineage>
        <taxon>Bacteria</taxon>
        <taxon>Pseudomonadati</taxon>
        <taxon>Bacteroidota</taxon>
        <taxon>Cytophagia</taxon>
        <taxon>Cytophagales</taxon>
        <taxon>Cytophagaceae</taxon>
        <taxon>Spirosoma</taxon>
    </lineage>
</organism>
<reference evidence="1" key="1">
    <citation type="submission" date="2020-09" db="EMBL/GenBank/DDBJ databases">
        <authorList>
            <person name="Kim M.K."/>
        </authorList>
    </citation>
    <scope>NUCLEOTIDE SEQUENCE</scope>
    <source>
        <strain evidence="1">BT702</strain>
    </source>
</reference>
<evidence type="ECO:0000313" key="1">
    <source>
        <dbReference type="EMBL" id="MBD2700123.1"/>
    </source>
</evidence>
<comment type="caution">
    <text evidence="1">The sequence shown here is derived from an EMBL/GenBank/DDBJ whole genome shotgun (WGS) entry which is preliminary data.</text>
</comment>
<sequence length="167" mass="19706">MPIDYSKYHPKWHKISRFVRFIRARNRCEHCGVANYAVGYWEKGEWQRLAGNLEADQFGFGEKTSREARKYVRQYNKHCIVDSDQPKLKVVILTVAHLDHNIDNNELENLAALCQSCHFRLDRKDNAQRRRYGPTGRFHKQIRISYESSLTDNSHHTKQITTHEGAH</sequence>
<evidence type="ECO:0008006" key="3">
    <source>
        <dbReference type="Google" id="ProtNLM"/>
    </source>
</evidence>
<dbReference type="Proteomes" id="UP000598820">
    <property type="component" value="Unassembled WGS sequence"/>
</dbReference>
<dbReference type="RefSeq" id="WP_190885975.1">
    <property type="nucleotide sequence ID" value="NZ_JACWZY010000003.1"/>
</dbReference>
<proteinExistence type="predicted"/>
<dbReference type="EMBL" id="JACWZY010000003">
    <property type="protein sequence ID" value="MBD2700123.1"/>
    <property type="molecule type" value="Genomic_DNA"/>
</dbReference>
<evidence type="ECO:0000313" key="2">
    <source>
        <dbReference type="Proteomes" id="UP000598820"/>
    </source>
</evidence>